<feature type="signal peptide" evidence="2">
    <location>
        <begin position="1"/>
        <end position="23"/>
    </location>
</feature>
<gene>
    <name evidence="3" type="ORF">E2C01_094901</name>
</gene>
<name>A0A5B7JYU4_PORTR</name>
<evidence type="ECO:0000256" key="2">
    <source>
        <dbReference type="SAM" id="SignalP"/>
    </source>
</evidence>
<reference evidence="3 4" key="1">
    <citation type="submission" date="2019-05" db="EMBL/GenBank/DDBJ databases">
        <title>Another draft genome of Portunus trituberculatus and its Hox gene families provides insights of decapod evolution.</title>
        <authorList>
            <person name="Jeong J.-H."/>
            <person name="Song I."/>
            <person name="Kim S."/>
            <person name="Choi T."/>
            <person name="Kim D."/>
            <person name="Ryu S."/>
            <person name="Kim W."/>
        </authorList>
    </citation>
    <scope>NUCLEOTIDE SEQUENCE [LARGE SCALE GENOMIC DNA]</scope>
    <source>
        <tissue evidence="3">Muscle</tissue>
    </source>
</reference>
<dbReference type="Proteomes" id="UP000324222">
    <property type="component" value="Unassembled WGS sequence"/>
</dbReference>
<accession>A0A5B7JYU4</accession>
<sequence>MGFRLTFRLLLLAFFLPLPFLRRSVVSSAGASIMRYLVPQHTDNTTPPPHSPEPRHYPPPLPLNRLIHQPGP</sequence>
<evidence type="ECO:0000256" key="1">
    <source>
        <dbReference type="SAM" id="MobiDB-lite"/>
    </source>
</evidence>
<evidence type="ECO:0000313" key="4">
    <source>
        <dbReference type="Proteomes" id="UP000324222"/>
    </source>
</evidence>
<feature type="chain" id="PRO_5022934442" description="Secreted protein" evidence="2">
    <location>
        <begin position="24"/>
        <end position="72"/>
    </location>
</feature>
<proteinExistence type="predicted"/>
<keyword evidence="4" id="KW-1185">Reference proteome</keyword>
<evidence type="ECO:0000313" key="3">
    <source>
        <dbReference type="EMBL" id="MPC99486.1"/>
    </source>
</evidence>
<feature type="region of interest" description="Disordered" evidence="1">
    <location>
        <begin position="40"/>
        <end position="72"/>
    </location>
</feature>
<feature type="compositionally biased region" description="Pro residues" evidence="1">
    <location>
        <begin position="46"/>
        <end position="62"/>
    </location>
</feature>
<protein>
    <recommendedName>
        <fullName evidence="5">Secreted protein</fullName>
    </recommendedName>
</protein>
<dbReference type="AlphaFoldDB" id="A0A5B7JYU4"/>
<comment type="caution">
    <text evidence="3">The sequence shown here is derived from an EMBL/GenBank/DDBJ whole genome shotgun (WGS) entry which is preliminary data.</text>
</comment>
<evidence type="ECO:0008006" key="5">
    <source>
        <dbReference type="Google" id="ProtNLM"/>
    </source>
</evidence>
<dbReference type="EMBL" id="VSRR010118588">
    <property type="protein sequence ID" value="MPC99486.1"/>
    <property type="molecule type" value="Genomic_DNA"/>
</dbReference>
<organism evidence="3 4">
    <name type="scientific">Portunus trituberculatus</name>
    <name type="common">Swimming crab</name>
    <name type="synonym">Neptunus trituberculatus</name>
    <dbReference type="NCBI Taxonomy" id="210409"/>
    <lineage>
        <taxon>Eukaryota</taxon>
        <taxon>Metazoa</taxon>
        <taxon>Ecdysozoa</taxon>
        <taxon>Arthropoda</taxon>
        <taxon>Crustacea</taxon>
        <taxon>Multicrustacea</taxon>
        <taxon>Malacostraca</taxon>
        <taxon>Eumalacostraca</taxon>
        <taxon>Eucarida</taxon>
        <taxon>Decapoda</taxon>
        <taxon>Pleocyemata</taxon>
        <taxon>Brachyura</taxon>
        <taxon>Eubrachyura</taxon>
        <taxon>Portunoidea</taxon>
        <taxon>Portunidae</taxon>
        <taxon>Portuninae</taxon>
        <taxon>Portunus</taxon>
    </lineage>
</organism>
<keyword evidence="2" id="KW-0732">Signal</keyword>